<dbReference type="AlphaFoldDB" id="A0A2I1DPQ3"/>
<name>A0A2I1DPQ3_9PROT</name>
<dbReference type="GO" id="GO:0019867">
    <property type="term" value="C:outer membrane"/>
    <property type="evidence" value="ECO:0007669"/>
    <property type="project" value="InterPro"/>
</dbReference>
<gene>
    <name evidence="2" type="ORF">B1757_02395</name>
</gene>
<evidence type="ECO:0000313" key="3">
    <source>
        <dbReference type="Proteomes" id="UP000234329"/>
    </source>
</evidence>
<dbReference type="NCBIfam" id="TIGR02762">
    <property type="entry name" value="TraL_TIGR"/>
    <property type="match status" value="1"/>
</dbReference>
<organism evidence="2 3">
    <name type="scientific">Acidithiobacillus marinus</name>
    <dbReference type="NCBI Taxonomy" id="187490"/>
    <lineage>
        <taxon>Bacteria</taxon>
        <taxon>Pseudomonadati</taxon>
        <taxon>Pseudomonadota</taxon>
        <taxon>Acidithiobacillia</taxon>
        <taxon>Acidithiobacillales</taxon>
        <taxon>Acidithiobacillaceae</taxon>
        <taxon>Acidithiobacillus</taxon>
    </lineage>
</organism>
<sequence>MKTVHIPGHVDDQPMILFWEMDEVAVGAMFFIIGYIMRELTICIVLAFIMVKLFQGWKNNQLNGVLIHMSYKFGWWRLNEVFKNGNIKEWIA</sequence>
<dbReference type="OrthoDB" id="9813422at2"/>
<comment type="caution">
    <text evidence="2">The sequence shown here is derived from an EMBL/GenBank/DDBJ whole genome shotgun (WGS) entry which is preliminary data.</text>
</comment>
<keyword evidence="1" id="KW-1133">Transmembrane helix</keyword>
<accession>A0A2I1DPQ3</accession>
<dbReference type="EMBL" id="MXAV01000006">
    <property type="protein sequence ID" value="PKY11830.1"/>
    <property type="molecule type" value="Genomic_DNA"/>
</dbReference>
<reference evidence="2 3" key="1">
    <citation type="submission" date="2017-03" db="EMBL/GenBank/DDBJ databases">
        <title>Draft genime sequence of the acidophilic sulfur-oxidizing bacterium Acidithiobacillus sp. SH, isolated from seawater.</title>
        <authorList>
            <person name="Sharmin S."/>
            <person name="Tokuhisa M."/>
            <person name="Kanao T."/>
            <person name="Kamimura K."/>
        </authorList>
    </citation>
    <scope>NUCLEOTIDE SEQUENCE [LARGE SCALE GENOMIC DNA]</scope>
    <source>
        <strain evidence="2 3">SH</strain>
    </source>
</reference>
<keyword evidence="1" id="KW-0472">Membrane</keyword>
<evidence type="ECO:0000256" key="1">
    <source>
        <dbReference type="SAM" id="Phobius"/>
    </source>
</evidence>
<proteinExistence type="predicted"/>
<evidence type="ECO:0000313" key="2">
    <source>
        <dbReference type="EMBL" id="PKY11830.1"/>
    </source>
</evidence>
<dbReference type="Proteomes" id="UP000234329">
    <property type="component" value="Unassembled WGS sequence"/>
</dbReference>
<keyword evidence="1" id="KW-0812">Transmembrane</keyword>
<dbReference type="InParanoid" id="A0A2I1DPQ3"/>
<dbReference type="Pfam" id="PF07178">
    <property type="entry name" value="TraL"/>
    <property type="match status" value="1"/>
</dbReference>
<feature type="transmembrane region" description="Helical" evidence="1">
    <location>
        <begin position="24"/>
        <end position="51"/>
    </location>
</feature>
<keyword evidence="3" id="KW-1185">Reference proteome</keyword>
<protein>
    <submittedName>
        <fullName evidence="2">Type IV conjugative transfer system protein TraL</fullName>
    </submittedName>
</protein>
<dbReference type="InterPro" id="IPR009838">
    <property type="entry name" value="T4SS_TraL"/>
</dbReference>